<keyword evidence="2" id="KW-1185">Reference proteome</keyword>
<evidence type="ECO:0000313" key="1">
    <source>
        <dbReference type="EMBL" id="MFC4264866.1"/>
    </source>
</evidence>
<dbReference type="Proteomes" id="UP001595773">
    <property type="component" value="Unassembled WGS sequence"/>
</dbReference>
<comment type="caution">
    <text evidence="1">The sequence shown here is derived from an EMBL/GenBank/DDBJ whole genome shotgun (WGS) entry which is preliminary data.</text>
</comment>
<proteinExistence type="predicted"/>
<evidence type="ECO:0000313" key="2">
    <source>
        <dbReference type="Proteomes" id="UP001595773"/>
    </source>
</evidence>
<dbReference type="Gene3D" id="3.40.50.1820">
    <property type="entry name" value="alpha/beta hydrolase"/>
    <property type="match status" value="1"/>
</dbReference>
<evidence type="ECO:0008006" key="3">
    <source>
        <dbReference type="Google" id="ProtNLM"/>
    </source>
</evidence>
<dbReference type="RefSeq" id="WP_230066484.1">
    <property type="nucleotide sequence ID" value="NZ_BAABLL010000019.1"/>
</dbReference>
<organism evidence="1 2">
    <name type="scientific">Arthrobacter cryoconiti</name>
    <dbReference type="NCBI Taxonomy" id="748907"/>
    <lineage>
        <taxon>Bacteria</taxon>
        <taxon>Bacillati</taxon>
        <taxon>Actinomycetota</taxon>
        <taxon>Actinomycetes</taxon>
        <taxon>Micrococcales</taxon>
        <taxon>Micrococcaceae</taxon>
        <taxon>Arthrobacter</taxon>
    </lineage>
</organism>
<gene>
    <name evidence="1" type="ORF">ACFOW9_04545</name>
</gene>
<dbReference type="SUPFAM" id="SSF53474">
    <property type="entry name" value="alpha/beta-Hydrolases"/>
    <property type="match status" value="1"/>
</dbReference>
<accession>A0ABV8QYF8</accession>
<reference evidence="2" key="1">
    <citation type="journal article" date="2019" name="Int. J. Syst. Evol. Microbiol.">
        <title>The Global Catalogue of Microorganisms (GCM) 10K type strain sequencing project: providing services to taxonomists for standard genome sequencing and annotation.</title>
        <authorList>
            <consortium name="The Broad Institute Genomics Platform"/>
            <consortium name="The Broad Institute Genome Sequencing Center for Infectious Disease"/>
            <person name="Wu L."/>
            <person name="Ma J."/>
        </authorList>
    </citation>
    <scope>NUCLEOTIDE SEQUENCE [LARGE SCALE GENOMIC DNA]</scope>
    <source>
        <strain evidence="2">CGMCC 1.10698</strain>
    </source>
</reference>
<name>A0ABV8QYF8_9MICC</name>
<protein>
    <recommendedName>
        <fullName evidence="3">CBS domain-containing protein</fullName>
    </recommendedName>
</protein>
<sequence>MSGFATAASDHATLLAQVKVPVLFTHHVHVVDPDNGTVVGTIPDLQVKQVEELVTGAGNSFTYKPFPTMPHSMHGDAPDIYAATVIDWVDGLYVHN</sequence>
<dbReference type="InterPro" id="IPR029058">
    <property type="entry name" value="AB_hydrolase_fold"/>
</dbReference>
<dbReference type="EMBL" id="JBHSCQ010000005">
    <property type="protein sequence ID" value="MFC4264866.1"/>
    <property type="molecule type" value="Genomic_DNA"/>
</dbReference>